<dbReference type="Gene3D" id="3.90.226.10">
    <property type="entry name" value="2-enoyl-CoA Hydratase, Chain A, domain 1"/>
    <property type="match status" value="1"/>
</dbReference>
<dbReference type="EC" id="4.2.1.17" evidence="2"/>
<evidence type="ECO:0000313" key="3">
    <source>
        <dbReference type="Proteomes" id="UP000218767"/>
    </source>
</evidence>
<dbReference type="CDD" id="cd06558">
    <property type="entry name" value="crotonase-like"/>
    <property type="match status" value="1"/>
</dbReference>
<dbReference type="AlphaFoldDB" id="A0A2A4X0F2"/>
<dbReference type="InterPro" id="IPR001753">
    <property type="entry name" value="Enoyl-CoA_hydra/iso"/>
</dbReference>
<dbReference type="EMBL" id="NVUL01000072">
    <property type="protein sequence ID" value="PCI75565.1"/>
    <property type="molecule type" value="Genomic_DNA"/>
</dbReference>
<sequence length="233" mass="24870">MTSLVEYQFVESVSTITLNDGKANAISPAMLAELNAALDKAESDAGVVVIRGREGLFSGGFDLSVFKSGDQREILSMLQGGAELAERLLGFPQPTIAACNGHAMAMGLFILLSCDLRIGIDAGHRFGANEVAIGLTVPRFATTVCRHRLTPAAFNCGLVLAQPFESSNAVNAGILDVTVTPDQFEKTVMGKAVACNSLDIKSHRATKQRARAGLLSELRTSIELDCEDWSQRI</sequence>
<evidence type="ECO:0000313" key="2">
    <source>
        <dbReference type="EMBL" id="PCI75565.1"/>
    </source>
</evidence>
<gene>
    <name evidence="2" type="ORF">COB20_12640</name>
</gene>
<dbReference type="GO" id="GO:0004300">
    <property type="term" value="F:enoyl-CoA hydratase activity"/>
    <property type="evidence" value="ECO:0007669"/>
    <property type="project" value="UniProtKB-EC"/>
</dbReference>
<dbReference type="PANTHER" id="PTHR11941:SF54">
    <property type="entry name" value="ENOYL-COA HYDRATASE, MITOCHONDRIAL"/>
    <property type="match status" value="1"/>
</dbReference>
<name>A0A2A4X0F2_9GAMM</name>
<dbReference type="Pfam" id="PF00378">
    <property type="entry name" value="ECH_1"/>
    <property type="match status" value="1"/>
</dbReference>
<dbReference type="GO" id="GO:0006635">
    <property type="term" value="P:fatty acid beta-oxidation"/>
    <property type="evidence" value="ECO:0007669"/>
    <property type="project" value="TreeGrafter"/>
</dbReference>
<protein>
    <submittedName>
        <fullName evidence="2">Enoyl-CoA hydratase</fullName>
        <ecNumber evidence="2">4.2.1.17</ecNumber>
    </submittedName>
</protein>
<dbReference type="SUPFAM" id="SSF52096">
    <property type="entry name" value="ClpP/crotonase"/>
    <property type="match status" value="1"/>
</dbReference>
<comment type="similarity">
    <text evidence="1">Belongs to the enoyl-CoA hydratase/isomerase family.</text>
</comment>
<reference evidence="3" key="1">
    <citation type="submission" date="2017-08" db="EMBL/GenBank/DDBJ databases">
        <title>A dynamic microbial community with high functional redundancy inhabits the cold, oxic subseafloor aquifer.</title>
        <authorList>
            <person name="Tully B.J."/>
            <person name="Wheat C.G."/>
            <person name="Glazer B.T."/>
            <person name="Huber J.A."/>
        </authorList>
    </citation>
    <scope>NUCLEOTIDE SEQUENCE [LARGE SCALE GENOMIC DNA]</scope>
</reference>
<organism evidence="2 3">
    <name type="scientific">SAR86 cluster bacterium</name>
    <dbReference type="NCBI Taxonomy" id="2030880"/>
    <lineage>
        <taxon>Bacteria</taxon>
        <taxon>Pseudomonadati</taxon>
        <taxon>Pseudomonadota</taxon>
        <taxon>Gammaproteobacteria</taxon>
        <taxon>SAR86 cluster</taxon>
    </lineage>
</organism>
<dbReference type="PANTHER" id="PTHR11941">
    <property type="entry name" value="ENOYL-COA HYDRATASE-RELATED"/>
    <property type="match status" value="1"/>
</dbReference>
<proteinExistence type="inferred from homology"/>
<comment type="caution">
    <text evidence="2">The sequence shown here is derived from an EMBL/GenBank/DDBJ whole genome shotgun (WGS) entry which is preliminary data.</text>
</comment>
<dbReference type="NCBIfam" id="NF004858">
    <property type="entry name" value="PRK06213.1"/>
    <property type="match status" value="1"/>
</dbReference>
<accession>A0A2A4X0F2</accession>
<evidence type="ECO:0000256" key="1">
    <source>
        <dbReference type="ARBA" id="ARBA00005254"/>
    </source>
</evidence>
<keyword evidence="2" id="KW-0456">Lyase</keyword>
<dbReference type="Proteomes" id="UP000218767">
    <property type="component" value="Unassembled WGS sequence"/>
</dbReference>
<dbReference type="InterPro" id="IPR029045">
    <property type="entry name" value="ClpP/crotonase-like_dom_sf"/>
</dbReference>